<evidence type="ECO:0008006" key="4">
    <source>
        <dbReference type="Google" id="ProtNLM"/>
    </source>
</evidence>
<dbReference type="RefSeq" id="WP_183585306.1">
    <property type="nucleotide sequence ID" value="NZ_JACHCA010000001.1"/>
</dbReference>
<dbReference type="EMBL" id="JACHCA010000001">
    <property type="protein sequence ID" value="MBB6126310.1"/>
    <property type="molecule type" value="Genomic_DNA"/>
</dbReference>
<dbReference type="InterPro" id="IPR012334">
    <property type="entry name" value="Pectin_lyas_fold"/>
</dbReference>
<accession>A0A841J6F1</accession>
<dbReference type="AlphaFoldDB" id="A0A841J6F1"/>
<evidence type="ECO:0000313" key="2">
    <source>
        <dbReference type="EMBL" id="MBB6126310.1"/>
    </source>
</evidence>
<gene>
    <name evidence="2" type="ORF">HDF22_000411</name>
</gene>
<organism evidence="2 3">
    <name type="scientific">Mucilaginibacter lappiensis</name>
    <dbReference type="NCBI Taxonomy" id="354630"/>
    <lineage>
        <taxon>Bacteria</taxon>
        <taxon>Pseudomonadati</taxon>
        <taxon>Bacteroidota</taxon>
        <taxon>Sphingobacteriia</taxon>
        <taxon>Sphingobacteriales</taxon>
        <taxon>Sphingobacteriaceae</taxon>
        <taxon>Mucilaginibacter</taxon>
    </lineage>
</organism>
<sequence>MKKILLLLIASCSVLHTLATTYYINNKTGNDSSDGLSRTKAWRSLAPVNKHAFMPGDSVLFTRNGVWEGQLVPSGSGNAKAPIVFSAYGSGALPEIKAGGHFRDAILLHNLQYIVVEYLAASNLDNAVTVQKTGPTGVRIMAEDIGTLHHIRLANLYIHDINGDNKKGSAEGCGIFWDCQGPKPSNIEHLQIENCKVERVDRNGIRGNGTFSLRTNWFPNKYLLIRNCQLEDIGGDGIVVKAFDTAMVEHNKLFHIRSRATDNAVAVWPHSSDHTTIQYNEVGYTKNGNWANDGQSFDIDGNSRNTIIQYNYSHDNEGGFMLVISDLINKDNVKTSGNIIQYNLSVNDGLNRKRLFNFAGVTDSTLIKGNIFYNDAPKSFTIEAVDIENGIPEHVVFEDNYFVYTGKTPAVFTRSPKQYSHVSFNNNNFSNNIIGLDNLPDRKDIPAKTSHKPYPKNLSFPWKYIPAKLRNVAAQFPESLYNSFTKE</sequence>
<name>A0A841J6F1_9SPHI</name>
<evidence type="ECO:0000256" key="1">
    <source>
        <dbReference type="SAM" id="SignalP"/>
    </source>
</evidence>
<feature type="signal peptide" evidence="1">
    <location>
        <begin position="1"/>
        <end position="19"/>
    </location>
</feature>
<proteinExistence type="predicted"/>
<evidence type="ECO:0000313" key="3">
    <source>
        <dbReference type="Proteomes" id="UP000548326"/>
    </source>
</evidence>
<dbReference type="SUPFAM" id="SSF51126">
    <property type="entry name" value="Pectin lyase-like"/>
    <property type="match status" value="1"/>
</dbReference>
<dbReference type="Proteomes" id="UP000548326">
    <property type="component" value="Unassembled WGS sequence"/>
</dbReference>
<dbReference type="Gene3D" id="2.160.20.10">
    <property type="entry name" value="Single-stranded right-handed beta-helix, Pectin lyase-like"/>
    <property type="match status" value="1"/>
</dbReference>
<reference evidence="2 3" key="1">
    <citation type="submission" date="2020-08" db="EMBL/GenBank/DDBJ databases">
        <title>Genomic Encyclopedia of Type Strains, Phase IV (KMG-V): Genome sequencing to study the core and pangenomes of soil and plant-associated prokaryotes.</title>
        <authorList>
            <person name="Whitman W."/>
        </authorList>
    </citation>
    <scope>NUCLEOTIDE SEQUENCE [LARGE SCALE GENOMIC DNA]</scope>
    <source>
        <strain evidence="2 3">MP601</strain>
    </source>
</reference>
<protein>
    <recommendedName>
        <fullName evidence="4">Right handed beta helix region</fullName>
    </recommendedName>
</protein>
<keyword evidence="1" id="KW-0732">Signal</keyword>
<comment type="caution">
    <text evidence="2">The sequence shown here is derived from an EMBL/GenBank/DDBJ whole genome shotgun (WGS) entry which is preliminary data.</text>
</comment>
<dbReference type="InterPro" id="IPR011050">
    <property type="entry name" value="Pectin_lyase_fold/virulence"/>
</dbReference>
<feature type="chain" id="PRO_5032691484" description="Right handed beta helix region" evidence="1">
    <location>
        <begin position="20"/>
        <end position="487"/>
    </location>
</feature>